<keyword evidence="3" id="KW-1185">Reference proteome</keyword>
<protein>
    <submittedName>
        <fullName evidence="2">Uncharacterized protein</fullName>
    </submittedName>
</protein>
<name>A0A1V2EWP7_9SPHN</name>
<evidence type="ECO:0000256" key="1">
    <source>
        <dbReference type="SAM" id="MobiDB-lite"/>
    </source>
</evidence>
<comment type="caution">
    <text evidence="2">The sequence shown here is derived from an EMBL/GenBank/DDBJ whole genome shotgun (WGS) entry which is preliminary data.</text>
</comment>
<evidence type="ECO:0000313" key="3">
    <source>
        <dbReference type="Proteomes" id="UP000188729"/>
    </source>
</evidence>
<accession>A0A1V2EWP7</accession>
<dbReference type="Proteomes" id="UP000188729">
    <property type="component" value="Unassembled WGS sequence"/>
</dbReference>
<sequence length="105" mass="11038">MNISRQQQFDMFGVASGGRTNPADASPLRSPRLRANNTFLFASSRLRVNQINAAQAIQCQIPAGQPASGMCAQVAASQTTKPPASACMPILPIRARPDATAAKGQ</sequence>
<reference evidence="2 3" key="1">
    <citation type="submission" date="2016-11" db="EMBL/GenBank/DDBJ databases">
        <title>Genome sequence of Sphingomonas jeddahensis G39.</title>
        <authorList>
            <person name="Poehlein A."/>
            <person name="Wuebbeler J.H."/>
            <person name="Steinbuechel A."/>
            <person name="Daniel R."/>
        </authorList>
    </citation>
    <scope>NUCLEOTIDE SEQUENCE [LARGE SCALE GENOMIC DNA]</scope>
    <source>
        <strain evidence="2 3">G39</strain>
    </source>
</reference>
<proteinExistence type="predicted"/>
<dbReference type="AlphaFoldDB" id="A0A1V2EWP7"/>
<feature type="region of interest" description="Disordered" evidence="1">
    <location>
        <begin position="1"/>
        <end position="30"/>
    </location>
</feature>
<gene>
    <name evidence="2" type="ORF">SPHI_11010</name>
</gene>
<organism evidence="2 3">
    <name type="scientific">Sphingomonas jeddahensis</name>
    <dbReference type="NCBI Taxonomy" id="1915074"/>
    <lineage>
        <taxon>Bacteria</taxon>
        <taxon>Pseudomonadati</taxon>
        <taxon>Pseudomonadota</taxon>
        <taxon>Alphaproteobacteria</taxon>
        <taxon>Sphingomonadales</taxon>
        <taxon>Sphingomonadaceae</taxon>
        <taxon>Sphingomonas</taxon>
    </lineage>
</organism>
<evidence type="ECO:0000313" key="2">
    <source>
        <dbReference type="EMBL" id="ONF96905.1"/>
    </source>
</evidence>
<dbReference type="EMBL" id="MPSB01000003">
    <property type="protein sequence ID" value="ONF96905.1"/>
    <property type="molecule type" value="Genomic_DNA"/>
</dbReference>